<dbReference type="GO" id="GO:0042574">
    <property type="term" value="P:retinal metabolic process"/>
    <property type="evidence" value="ECO:0007669"/>
    <property type="project" value="TreeGrafter"/>
</dbReference>
<accession>A0A6F9D823</accession>
<feature type="binding site" evidence="4">
    <location>
        <position position="523"/>
    </location>
    <ligand>
        <name>Fe cation</name>
        <dbReference type="ChEBI" id="CHEBI:24875"/>
        <note>catalytic</note>
    </ligand>
</feature>
<dbReference type="AlphaFoldDB" id="A0A6F9D823"/>
<dbReference type="PANTHER" id="PTHR10543:SF132">
    <property type="entry name" value="BETA,BETA-CAROTENE 15,15'-DIOXYGENASE"/>
    <property type="match status" value="1"/>
</dbReference>
<dbReference type="GO" id="GO:0003834">
    <property type="term" value="F:beta-carotene 15,15'-dioxygenase activity"/>
    <property type="evidence" value="ECO:0007669"/>
    <property type="project" value="TreeGrafter"/>
</dbReference>
<feature type="binding site" evidence="4">
    <location>
        <position position="238"/>
    </location>
    <ligand>
        <name>Fe cation</name>
        <dbReference type="ChEBI" id="CHEBI:24875"/>
        <note>catalytic</note>
    </ligand>
</feature>
<dbReference type="InterPro" id="IPR004294">
    <property type="entry name" value="Carotenoid_Oase"/>
</dbReference>
<protein>
    <submittedName>
        <fullName evidence="5">RPE65 RPE65 homolog</fullName>
    </submittedName>
</protein>
<evidence type="ECO:0000256" key="3">
    <source>
        <dbReference type="ARBA" id="ARBA00023004"/>
    </source>
</evidence>
<proteinExistence type="evidence at transcript level"/>
<feature type="binding site" evidence="4">
    <location>
        <position position="179"/>
    </location>
    <ligand>
        <name>Fe cation</name>
        <dbReference type="ChEBI" id="CHEBI:24875"/>
        <note>catalytic</note>
    </ligand>
</feature>
<feature type="binding site" evidence="4">
    <location>
        <position position="309"/>
    </location>
    <ligand>
        <name>Fe cation</name>
        <dbReference type="ChEBI" id="CHEBI:24875"/>
        <note>catalytic</note>
    </ligand>
</feature>
<dbReference type="EMBL" id="LR783298">
    <property type="protein sequence ID" value="CAB3225293.1"/>
    <property type="molecule type" value="mRNA"/>
</dbReference>
<sequence>MNSKLSGKDKSYPTFIRPATEKIAAQCTAKGQIPHWLEGEVLRNGPGEFEVGSDKFNHLFDGHAFVHKFTISGGWVTYTGRFIESNLYKTNKEHNRILCGGFGTASYTDPCKNIFSRFFTVLTTRPYTDNCNVNVASMANAHYTITDGGDVVRFDAEKLETKNSIALTDILNVHFSTAHPHYDTNGDYYNLGLTFGRNAFYNVVRVPASSFNKQDPMQDLEIHAKIEVDTPLQPTYFHSFALTPNYIVIHDQPARIDVLKSQWKRIMWQPSSGSITNDMKRQSVFLVVDKKTGNQLPIKFTSEGRFCFHFINGFEMTTEDKRYLLVDMCCHKEPINLQQGIVILDNIRQGQTTSKITPTFLRFVMPLDISDSTEEGHNLVNIVGCEATGVMQNDGSIFLTPESLLKKEFSGTLELPRINYKYNGRKYRYFYAMSVFTPHCEDHLMKCDNITKTGITWFEEGCTPSEPVFVERPGATEEDDGIILSTVINKDPNKSVFLLILDAKTFKELARAEVETNLPISFHGIFEEKKQ</sequence>
<comment type="cofactor">
    <cofactor evidence="4">
        <name>Fe(2+)</name>
        <dbReference type="ChEBI" id="CHEBI:29033"/>
    </cofactor>
    <text evidence="4">Binds 1 Fe(2+) ion per subunit.</text>
</comment>
<dbReference type="PANTHER" id="PTHR10543">
    <property type="entry name" value="BETA-CAROTENE DIOXYGENASE"/>
    <property type="match status" value="1"/>
</dbReference>
<dbReference type="Pfam" id="PF03055">
    <property type="entry name" value="RPE65"/>
    <property type="match status" value="1"/>
</dbReference>
<name>A0A6F9D823_9ASCI</name>
<comment type="similarity">
    <text evidence="1">Belongs to the carotenoid oxygenase family.</text>
</comment>
<organism evidence="5">
    <name type="scientific">Phallusia mammillata</name>
    <dbReference type="NCBI Taxonomy" id="59560"/>
    <lineage>
        <taxon>Eukaryota</taxon>
        <taxon>Metazoa</taxon>
        <taxon>Chordata</taxon>
        <taxon>Tunicata</taxon>
        <taxon>Ascidiacea</taxon>
        <taxon>Phlebobranchia</taxon>
        <taxon>Ascidiidae</taxon>
        <taxon>Phallusia</taxon>
    </lineage>
</organism>
<reference evidence="5" key="1">
    <citation type="submission" date="2020-04" db="EMBL/GenBank/DDBJ databases">
        <authorList>
            <person name="Neveu A P."/>
        </authorList>
    </citation>
    <scope>NUCLEOTIDE SEQUENCE</scope>
    <source>
        <tissue evidence="5">Whole embryo</tissue>
    </source>
</reference>
<evidence type="ECO:0000256" key="2">
    <source>
        <dbReference type="ARBA" id="ARBA00022723"/>
    </source>
</evidence>
<dbReference type="GO" id="GO:0046872">
    <property type="term" value="F:metal ion binding"/>
    <property type="evidence" value="ECO:0007669"/>
    <property type="project" value="UniProtKB-KW"/>
</dbReference>
<keyword evidence="2 4" id="KW-0479">Metal-binding</keyword>
<evidence type="ECO:0000256" key="4">
    <source>
        <dbReference type="PIRSR" id="PIRSR604294-1"/>
    </source>
</evidence>
<dbReference type="GO" id="GO:0016121">
    <property type="term" value="P:carotene catabolic process"/>
    <property type="evidence" value="ECO:0007669"/>
    <property type="project" value="TreeGrafter"/>
</dbReference>
<keyword evidence="3 4" id="KW-0408">Iron</keyword>
<evidence type="ECO:0000313" key="5">
    <source>
        <dbReference type="EMBL" id="CAB3225293.1"/>
    </source>
</evidence>
<dbReference type="GO" id="GO:0010436">
    <property type="term" value="F:carotenoid dioxygenase activity"/>
    <property type="evidence" value="ECO:0007669"/>
    <property type="project" value="TreeGrafter"/>
</dbReference>
<gene>
    <name evidence="5" type="primary">Bco2</name>
</gene>
<evidence type="ECO:0000256" key="1">
    <source>
        <dbReference type="ARBA" id="ARBA00006787"/>
    </source>
</evidence>